<gene>
    <name evidence="3" type="ORF">CRT60_24805</name>
</gene>
<dbReference type="SUPFAM" id="SSF53474">
    <property type="entry name" value="alpha/beta-Hydrolases"/>
    <property type="match status" value="1"/>
</dbReference>
<dbReference type="PANTHER" id="PTHR36837:SF2">
    <property type="entry name" value="POLY(3-HYDROXYALKANOATE) POLYMERASE SUBUNIT PHAC"/>
    <property type="match status" value="1"/>
</dbReference>
<protein>
    <submittedName>
        <fullName evidence="3">Poly-beta-hydroxybutyrate polymerase</fullName>
    </submittedName>
</protein>
<dbReference type="EMBL" id="PDKW01000043">
    <property type="protein sequence ID" value="PGH53135.1"/>
    <property type="molecule type" value="Genomic_DNA"/>
</dbReference>
<dbReference type="RefSeq" id="WP_098739225.1">
    <property type="nucleotide sequence ID" value="NZ_PDKW01000043.1"/>
</dbReference>
<feature type="compositionally biased region" description="Basic and acidic residues" evidence="1">
    <location>
        <begin position="1"/>
        <end position="11"/>
    </location>
</feature>
<feature type="domain" description="AB hydrolase-1" evidence="2">
    <location>
        <begin position="157"/>
        <end position="420"/>
    </location>
</feature>
<dbReference type="Gene3D" id="3.40.50.1820">
    <property type="entry name" value="alpha/beta hydrolase"/>
    <property type="match status" value="1"/>
</dbReference>
<evidence type="ECO:0000256" key="1">
    <source>
        <dbReference type="SAM" id="MobiDB-lite"/>
    </source>
</evidence>
<sequence>MSERLADDRQTGEVPPNPAAGPAKRQGPRPLALHLTAALASLLSSSAALPYLRSGLLPWNPALRSRAAALREDMARADRLQGARMQESRAQERAPGPGDRLAREVDRETRRRIDAVLTGVERYRSHPYRRDLPDPPVVWTEGGSRLLDYGRGGGGRPVLFVPSLVNRAYILDLSRDKSLMRWLAAHGFRPLLLDWGRPGPLERRFTLTDYIAGRLERALDFAVETAGAPVPVVGYCMGGLLAAALAQRRPRSLAGLGLMATPWDFHAEDAATARRVATFIQPWGPVLDRWGELPTDALQALFAQLDPLLALKKFSGFARMAPGSRAATAFVALEDWLNDGVPLVAGAARDALAGWYGRNDTMAGAWMVAGLPVDPGAIRVPTLALIPERDRIVPPASALALPAAIPGARILRPPLGHIGMVVSAGAETGVWNPLAEWLAATG</sequence>
<dbReference type="AlphaFoldDB" id="A0A2B8B5A8"/>
<dbReference type="PANTHER" id="PTHR36837">
    <property type="entry name" value="POLY(3-HYDROXYALKANOATE) POLYMERASE SUBUNIT PHAC"/>
    <property type="match status" value="1"/>
</dbReference>
<keyword evidence="4" id="KW-1185">Reference proteome</keyword>
<feature type="compositionally biased region" description="Basic and acidic residues" evidence="1">
    <location>
        <begin position="80"/>
        <end position="92"/>
    </location>
</feature>
<dbReference type="InterPro" id="IPR051321">
    <property type="entry name" value="PHA/PHB_synthase"/>
</dbReference>
<dbReference type="Pfam" id="PF00561">
    <property type="entry name" value="Abhydrolase_1"/>
    <property type="match status" value="1"/>
</dbReference>
<accession>A0A2B8B5A8</accession>
<evidence type="ECO:0000313" key="3">
    <source>
        <dbReference type="EMBL" id="PGH53135.1"/>
    </source>
</evidence>
<dbReference type="Proteomes" id="UP000225379">
    <property type="component" value="Unassembled WGS sequence"/>
</dbReference>
<evidence type="ECO:0000313" key="4">
    <source>
        <dbReference type="Proteomes" id="UP000225379"/>
    </source>
</evidence>
<organism evidence="3 4">
    <name type="scientific">Azospirillum palustre</name>
    <dbReference type="NCBI Taxonomy" id="2044885"/>
    <lineage>
        <taxon>Bacteria</taxon>
        <taxon>Pseudomonadati</taxon>
        <taxon>Pseudomonadota</taxon>
        <taxon>Alphaproteobacteria</taxon>
        <taxon>Rhodospirillales</taxon>
        <taxon>Azospirillaceae</taxon>
        <taxon>Azospirillum</taxon>
    </lineage>
</organism>
<dbReference type="InterPro" id="IPR000073">
    <property type="entry name" value="AB_hydrolase_1"/>
</dbReference>
<dbReference type="InterPro" id="IPR029058">
    <property type="entry name" value="AB_hydrolase_fold"/>
</dbReference>
<comment type="caution">
    <text evidence="3">The sequence shown here is derived from an EMBL/GenBank/DDBJ whole genome shotgun (WGS) entry which is preliminary data.</text>
</comment>
<dbReference type="OrthoDB" id="9767934at2"/>
<evidence type="ECO:0000259" key="2">
    <source>
        <dbReference type="Pfam" id="PF00561"/>
    </source>
</evidence>
<reference evidence="4" key="1">
    <citation type="submission" date="2017-10" db="EMBL/GenBank/DDBJ databases">
        <authorList>
            <person name="Kravchenko I.K."/>
            <person name="Grouzdev D.S."/>
        </authorList>
    </citation>
    <scope>NUCLEOTIDE SEQUENCE [LARGE SCALE GENOMIC DNA]</scope>
    <source>
        <strain evidence="4">B2</strain>
    </source>
</reference>
<feature type="region of interest" description="Disordered" evidence="1">
    <location>
        <begin position="80"/>
        <end position="102"/>
    </location>
</feature>
<name>A0A2B8B5A8_9PROT</name>
<proteinExistence type="predicted"/>
<feature type="region of interest" description="Disordered" evidence="1">
    <location>
        <begin position="1"/>
        <end position="27"/>
    </location>
</feature>